<evidence type="ECO:0008006" key="3">
    <source>
        <dbReference type="Google" id="ProtNLM"/>
    </source>
</evidence>
<keyword evidence="2" id="KW-1185">Reference proteome</keyword>
<name>A0A2A2PS40_9PSED</name>
<dbReference type="RefSeq" id="WP_095668797.1">
    <property type="nucleotide sequence ID" value="NZ_NRSS01000003.1"/>
</dbReference>
<dbReference type="AlphaFoldDB" id="A0A2A2PS40"/>
<sequence>MTYSNPHSPVWGNAAHTIVNLSVTFDWLSEEVGFTASPDDVEEYGRELHARAIAGDFGEIAEYVQPPLSIGQLGTIEDAWRTEEMDFIANQLIAMEDSAPDALPGTEQQWRAYRTLIRGWKEGADHFPDQTFRPVRPA</sequence>
<evidence type="ECO:0000313" key="2">
    <source>
        <dbReference type="Proteomes" id="UP000217830"/>
    </source>
</evidence>
<reference evidence="1 2" key="1">
    <citation type="submission" date="2017-08" db="EMBL/GenBank/DDBJ databases">
        <title>Draft Genome Sequence of Pseudomonas moraviensis TYU6, isolated from Taxus cuspidata by using PacBio Single-Molecule Real-Time Technology.</title>
        <authorList>
            <person name="Baek K.-H."/>
            <person name="Mishra A.K."/>
        </authorList>
    </citation>
    <scope>NUCLEOTIDE SEQUENCE [LARGE SCALE GENOMIC DNA]</scope>
    <source>
        <strain evidence="1 2">TYU6</strain>
    </source>
</reference>
<gene>
    <name evidence="1" type="ORF">CKQ80_23960</name>
</gene>
<proteinExistence type="predicted"/>
<evidence type="ECO:0000313" key="1">
    <source>
        <dbReference type="EMBL" id="PAW58233.1"/>
    </source>
</evidence>
<dbReference type="EMBL" id="NRST01000001">
    <property type="protein sequence ID" value="PAW58233.1"/>
    <property type="molecule type" value="Genomic_DNA"/>
</dbReference>
<dbReference type="Proteomes" id="UP000217830">
    <property type="component" value="Unassembled WGS sequence"/>
</dbReference>
<organism evidence="1 2">
    <name type="scientific">Pseudomonas moraviensis</name>
    <dbReference type="NCBI Taxonomy" id="321662"/>
    <lineage>
        <taxon>Bacteria</taxon>
        <taxon>Pseudomonadati</taxon>
        <taxon>Pseudomonadota</taxon>
        <taxon>Gammaproteobacteria</taxon>
        <taxon>Pseudomonadales</taxon>
        <taxon>Pseudomonadaceae</taxon>
        <taxon>Pseudomonas</taxon>
    </lineage>
</organism>
<protein>
    <recommendedName>
        <fullName evidence="3">Phage tail protein</fullName>
    </recommendedName>
</protein>
<comment type="caution">
    <text evidence="1">The sequence shown here is derived from an EMBL/GenBank/DDBJ whole genome shotgun (WGS) entry which is preliminary data.</text>
</comment>
<accession>A0A2A2PS40</accession>